<name>A0A4Q9M262_9MICR</name>
<evidence type="ECO:0000313" key="1">
    <source>
        <dbReference type="EMBL" id="TBU20068.1"/>
    </source>
</evidence>
<dbReference type="InterPro" id="IPR032675">
    <property type="entry name" value="LRR_dom_sf"/>
</dbReference>
<keyword evidence="2" id="KW-1185">Reference proteome</keyword>
<proteinExistence type="predicted"/>
<organism evidence="1 2">
    <name type="scientific">Hamiltosporidium tvaerminnensis</name>
    <dbReference type="NCBI Taxonomy" id="1176355"/>
    <lineage>
        <taxon>Eukaryota</taxon>
        <taxon>Fungi</taxon>
        <taxon>Fungi incertae sedis</taxon>
        <taxon>Microsporidia</taxon>
        <taxon>Dubosqiidae</taxon>
        <taxon>Hamiltosporidium</taxon>
    </lineage>
</organism>
<dbReference type="Proteomes" id="UP000292282">
    <property type="component" value="Unassembled WGS sequence"/>
</dbReference>
<accession>A0A4Q9M262</accession>
<gene>
    <name evidence="1" type="ORF">CWI38_0138p0050</name>
</gene>
<dbReference type="EMBL" id="PITK01000138">
    <property type="protein sequence ID" value="TBU20068.1"/>
    <property type="molecule type" value="Genomic_DNA"/>
</dbReference>
<sequence>MQQEESCECIKKQKLDLENAQPCYKSDYTTENAHIKDIHYPECNINEKYRESSSLQNITNEDNGMMNTEDRGTILINQRKKLVIFDYLDTFMIRSKYLDELSMSENEELKLNINDITKSHIDSEIFEECMNTLQYGWCSIFYDLKKEQFLSLIRLLYDLDCYSDSNALFIFYENLLPFIFSYLADRSCINISNLTGVDFKSNTKYFLPFIYVLYDSIEINFNTNNKELTLIEREQDIKKITYEKHNIFEIIIRTTPRALDIIYDENSKDKWVFLNCIICSFKIEGIRISSNDMYFSECKNIDLKCESILHNSKIYEMNTAFISVFTTIELMKRSEIKSIEFEKVVLSDLDVLFLISLINIESLSIVKCTMTRSTFHFRKLARYFPKLKILRIVGFELQYGFFNRLPLTNIEVLDISCSRYIGNLNHLKSERMNSLIELGISYTYLNYKILNFLMLSNNLKVLTMRGVDSLRLRHFNECDNWQRSFQYLDLSRGKLHDFFLTFFSMNIKAEVLFLENLNRTGHLKKILEQKSLYESTKKLSLSGCFISEDLIDYICEFKFLEHLYLFCLKQEFLDLSFFKCKFISILVVLNLSKNELKKETLDSLKHFDRLETLNLSDCSLKPEFMSYLCVPSLIAFVAKLKLSGNIFCASDIFKIGFFINLVYLSITLDNKVFADYLTEYRVLRCMNLEKLVLVTTDLNIDIKNLILSLPSLRSVKLIRCKNTNENKYDFHVGETPECIECENDNVLKCLVEISGSHDENLPVTTIPTLRKQKVSINDRKRIIEKTLEGYSMSEIASVRYLKIGLVFVEKRGGDRRSKLTLEIKESLQTYGDLECKKTLYELAEWVKIHLMLMCQLRLTLGPEPRNTLSTIELRTNYANCFCELEVVKRPSRGRNGKEMNKYDMIYHNIHERAMNDEDFKLYIKEINESCQRQGILTPIFVMNNARIFTIVD</sequence>
<dbReference type="Gene3D" id="3.80.10.10">
    <property type="entry name" value="Ribonuclease Inhibitor"/>
    <property type="match status" value="2"/>
</dbReference>
<evidence type="ECO:0008006" key="3">
    <source>
        <dbReference type="Google" id="ProtNLM"/>
    </source>
</evidence>
<reference evidence="1 2" key="1">
    <citation type="submission" date="2017-12" db="EMBL/GenBank/DDBJ databases">
        <authorList>
            <person name="Pombert J.-F."/>
            <person name="Haag K.L."/>
            <person name="Ebert D."/>
        </authorList>
    </citation>
    <scope>NUCLEOTIDE SEQUENCE [LARGE SCALE GENOMIC DNA]</scope>
    <source>
        <strain evidence="1">IL-G-3</strain>
    </source>
</reference>
<evidence type="ECO:0000313" key="2">
    <source>
        <dbReference type="Proteomes" id="UP000292282"/>
    </source>
</evidence>
<comment type="caution">
    <text evidence="1">The sequence shown here is derived from an EMBL/GenBank/DDBJ whole genome shotgun (WGS) entry which is preliminary data.</text>
</comment>
<dbReference type="VEuPathDB" id="MicrosporidiaDB:CWI38_0138p0050"/>
<dbReference type="SUPFAM" id="SSF52047">
    <property type="entry name" value="RNI-like"/>
    <property type="match status" value="1"/>
</dbReference>
<dbReference type="AlphaFoldDB" id="A0A4Q9M262"/>
<protein>
    <recommendedName>
        <fullName evidence="3">Leucine-rich repeat-containing protein</fullName>
    </recommendedName>
</protein>